<sequence length="66" mass="7560">MIRQKVITVNIYTGEASKGNDKTQEVELQTVNKYLDEGYTVIDRFTSGTNSTYHINITFVLQKESE</sequence>
<proteinExistence type="predicted"/>
<evidence type="ECO:0000313" key="1">
    <source>
        <dbReference type="EMBL" id="MBL7558966.1"/>
    </source>
</evidence>
<keyword evidence="2" id="KW-1185">Reference proteome</keyword>
<evidence type="ECO:0000313" key="2">
    <source>
        <dbReference type="Proteomes" id="UP000605013"/>
    </source>
</evidence>
<comment type="caution">
    <text evidence="1">The sequence shown here is derived from an EMBL/GenBank/DDBJ whole genome shotgun (WGS) entry which is preliminary data.</text>
</comment>
<protein>
    <recommendedName>
        <fullName evidence="3">DUF4177 domain-containing protein</fullName>
    </recommendedName>
</protein>
<gene>
    <name evidence="1" type="ORF">JAO71_04035</name>
</gene>
<dbReference type="EMBL" id="JAEMEF010000002">
    <property type="protein sequence ID" value="MBL7558966.1"/>
    <property type="molecule type" value="Genomic_DNA"/>
</dbReference>
<dbReference type="RefSeq" id="WP_202999051.1">
    <property type="nucleotide sequence ID" value="NZ_JAEMEF010000002.1"/>
</dbReference>
<name>A0ABS1WIM0_9FLAO</name>
<accession>A0ABS1WIM0</accession>
<organism evidence="1 2">
    <name type="scientific">Olleya sediminilitoris</name>
    <dbReference type="NCBI Taxonomy" id="2795739"/>
    <lineage>
        <taxon>Bacteria</taxon>
        <taxon>Pseudomonadati</taxon>
        <taxon>Bacteroidota</taxon>
        <taxon>Flavobacteriia</taxon>
        <taxon>Flavobacteriales</taxon>
        <taxon>Flavobacteriaceae</taxon>
    </lineage>
</organism>
<reference evidence="1 2" key="1">
    <citation type="submission" date="2020-12" db="EMBL/GenBank/DDBJ databases">
        <title>Olleya sediminilitoris sp. nov., isolated from a tidal flat.</title>
        <authorList>
            <person name="Park S."/>
            <person name="Yoon J.-H."/>
        </authorList>
    </citation>
    <scope>NUCLEOTIDE SEQUENCE [LARGE SCALE GENOMIC DNA]</scope>
    <source>
        <strain evidence="1 2">YSTF-M6</strain>
    </source>
</reference>
<dbReference type="Proteomes" id="UP000605013">
    <property type="component" value="Unassembled WGS sequence"/>
</dbReference>
<evidence type="ECO:0008006" key="3">
    <source>
        <dbReference type="Google" id="ProtNLM"/>
    </source>
</evidence>